<dbReference type="InterPro" id="IPR021327">
    <property type="entry name" value="DUF2934"/>
</dbReference>
<evidence type="ECO:0000313" key="2">
    <source>
        <dbReference type="EMBL" id="KAB1077148.1"/>
    </source>
</evidence>
<dbReference type="OrthoDB" id="7998218at2"/>
<comment type="caution">
    <text evidence="2">The sequence shown here is derived from an EMBL/GenBank/DDBJ whole genome shotgun (WGS) entry which is preliminary data.</text>
</comment>
<protein>
    <submittedName>
        <fullName evidence="2">DUF2934 domain-containing protein</fullName>
    </submittedName>
</protein>
<gene>
    <name evidence="2" type="ORF">F6X53_19880</name>
</gene>
<dbReference type="EMBL" id="VZZK01000023">
    <property type="protein sequence ID" value="KAB1077148.1"/>
    <property type="molecule type" value="Genomic_DNA"/>
</dbReference>
<accession>A0A6L3SU61</accession>
<feature type="region of interest" description="Disordered" evidence="1">
    <location>
        <begin position="14"/>
        <end position="110"/>
    </location>
</feature>
<feature type="compositionally biased region" description="Basic and acidic residues" evidence="1">
    <location>
        <begin position="50"/>
        <end position="66"/>
    </location>
</feature>
<sequence>MGDDRDDRIRARAYEIWQREGSPPGHENDHWLEAEQELDAENTGAGSAVSHDDKGKRGIPETKADHAAGAAPDQHAPGENLEERQDKLLDQAVEETFPGSDPISPKRITK</sequence>
<proteinExistence type="predicted"/>
<keyword evidence="3" id="KW-1185">Reference proteome</keyword>
<dbReference type="RefSeq" id="WP_151001935.1">
    <property type="nucleotide sequence ID" value="NZ_BPQY01000277.1"/>
</dbReference>
<reference evidence="2 3" key="1">
    <citation type="submission" date="2019-09" db="EMBL/GenBank/DDBJ databases">
        <title>YIM 48816 draft genome.</title>
        <authorList>
            <person name="Jiang L."/>
        </authorList>
    </citation>
    <scope>NUCLEOTIDE SEQUENCE [LARGE SCALE GENOMIC DNA]</scope>
    <source>
        <strain evidence="2 3">YIM 48816</strain>
    </source>
</reference>
<name>A0A6L3SU61_9HYPH</name>
<dbReference type="Proteomes" id="UP000474159">
    <property type="component" value="Unassembled WGS sequence"/>
</dbReference>
<evidence type="ECO:0000256" key="1">
    <source>
        <dbReference type="SAM" id="MobiDB-lite"/>
    </source>
</evidence>
<evidence type="ECO:0000313" key="3">
    <source>
        <dbReference type="Proteomes" id="UP000474159"/>
    </source>
</evidence>
<dbReference type="Pfam" id="PF11154">
    <property type="entry name" value="DUF2934"/>
    <property type="match status" value="1"/>
</dbReference>
<organism evidence="2 3">
    <name type="scientific">Methylobacterium soli</name>
    <dbReference type="NCBI Taxonomy" id="553447"/>
    <lineage>
        <taxon>Bacteria</taxon>
        <taxon>Pseudomonadati</taxon>
        <taxon>Pseudomonadota</taxon>
        <taxon>Alphaproteobacteria</taxon>
        <taxon>Hyphomicrobiales</taxon>
        <taxon>Methylobacteriaceae</taxon>
        <taxon>Methylobacterium</taxon>
    </lineage>
</organism>
<dbReference type="AlphaFoldDB" id="A0A6L3SU61"/>